<feature type="domain" description="DUF4773" evidence="1">
    <location>
        <begin position="82"/>
        <end position="199"/>
    </location>
</feature>
<name>A0A0C9RG47_9HYME</name>
<evidence type="ECO:0000259" key="1">
    <source>
        <dbReference type="Pfam" id="PF15998"/>
    </source>
</evidence>
<dbReference type="PANTHER" id="PTHR36299">
    <property type="entry name" value="AGAP008005-PA"/>
    <property type="match status" value="1"/>
</dbReference>
<dbReference type="Pfam" id="PF15998">
    <property type="entry name" value="DUF4773"/>
    <property type="match status" value="1"/>
</dbReference>
<feature type="non-terminal residue" evidence="2">
    <location>
        <position position="1"/>
    </location>
</feature>
<organism evidence="2">
    <name type="scientific">Fopius arisanus</name>
    <dbReference type="NCBI Taxonomy" id="64838"/>
    <lineage>
        <taxon>Eukaryota</taxon>
        <taxon>Metazoa</taxon>
        <taxon>Ecdysozoa</taxon>
        <taxon>Arthropoda</taxon>
        <taxon>Hexapoda</taxon>
        <taxon>Insecta</taxon>
        <taxon>Pterygota</taxon>
        <taxon>Neoptera</taxon>
        <taxon>Endopterygota</taxon>
        <taxon>Hymenoptera</taxon>
        <taxon>Apocrita</taxon>
        <taxon>Ichneumonoidea</taxon>
        <taxon>Braconidae</taxon>
        <taxon>Opiinae</taxon>
        <taxon>Fopius</taxon>
    </lineage>
</organism>
<dbReference type="PANTHER" id="PTHR36299:SF1">
    <property type="entry name" value="DUF4773 DOMAIN-CONTAINING PROTEIN"/>
    <property type="match status" value="1"/>
</dbReference>
<reference evidence="2" key="1">
    <citation type="submission" date="2015-01" db="EMBL/GenBank/DDBJ databases">
        <title>Transcriptome Assembly of Fopius arisanus.</title>
        <authorList>
            <person name="Geib S."/>
        </authorList>
    </citation>
    <scope>NUCLEOTIDE SEQUENCE</scope>
</reference>
<sequence length="252" mass="28055">AFLSLCVLAVQEEVLVKMFLWLSILGAQFIAIYADNSINNGLDVMTRQSIYYDVQSKSPLMAELESSRFPTNSVRFVSRGLPCSCQDLTCGCCAGIDLAVFNFTKTTCMEFVALPEEFAIDMRLIIDGERVFENRLSARNPPPVCVPLYAVPIVSFCVRFFDIRLVESTLSTCLDFETKVAQWPIFILHFDCVRVGGTGISWVRPNATSFALPTIADVEIYDEVAFNPEDIDISNTTSALTPEEDKIGTLKL</sequence>
<protein>
    <submittedName>
        <fullName evidence="2">ORF2_0 protein</fullName>
    </submittedName>
</protein>
<dbReference type="EMBL" id="GBYB01006026">
    <property type="protein sequence ID" value="JAG75793.1"/>
    <property type="molecule type" value="Transcribed_RNA"/>
</dbReference>
<proteinExistence type="predicted"/>
<gene>
    <name evidence="2" type="primary">ORF2_0</name>
    <name evidence="2" type="ORF">g.19243</name>
</gene>
<dbReference type="AlphaFoldDB" id="A0A0C9RG47"/>
<accession>A0A0C9RG47</accession>
<dbReference type="InterPro" id="IPR031941">
    <property type="entry name" value="DUF4773"/>
</dbReference>
<evidence type="ECO:0000313" key="2">
    <source>
        <dbReference type="EMBL" id="JAG75793.1"/>
    </source>
</evidence>